<dbReference type="InterPro" id="IPR012677">
    <property type="entry name" value="Nucleotide-bd_a/b_plait_sf"/>
</dbReference>
<feature type="region of interest" description="Disordered" evidence="1">
    <location>
        <begin position="397"/>
        <end position="422"/>
    </location>
</feature>
<feature type="region of interest" description="Disordered" evidence="1">
    <location>
        <begin position="185"/>
        <end position="206"/>
    </location>
</feature>
<accession>A0AAD2JJ63</accession>
<dbReference type="EMBL" id="CAKOGP040001881">
    <property type="protein sequence ID" value="CAJ1955201.1"/>
    <property type="molecule type" value="Genomic_DNA"/>
</dbReference>
<dbReference type="CDD" id="cd00590">
    <property type="entry name" value="RRM_SF"/>
    <property type="match status" value="1"/>
</dbReference>
<gene>
    <name evidence="3" type="ORF">CYCCA115_LOCUS15634</name>
</gene>
<dbReference type="InterPro" id="IPR035979">
    <property type="entry name" value="RBD_domain_sf"/>
</dbReference>
<sequence>MGDVAQGNDEFFQVTSDSKNLSSAKVKRVYIGGLPKNVPTLEKDLTDWMQSQVPELTISSITINEGGKNPHALVDCGKFANQAISKLHQQSFQGRKLTVQREKRKNNKKSSTGNDGKKQFGGWSKPKKPQFKPISMEEAGKNIQSVVSEEMKQAENAGEDTLNVAIASTAAATFLAAMNGIADPVGDLGDPEGPVNDEDPDQSTEDKGFQLKAMSDLLADFGQADPNWQKQRVEETAEDAGSSDSRLARKGKAPIHIVLGSFGFQNGAPKRPEGWSYSQPLAIMDCREQFESVPKYLEWKTGLSGAVKRVLQQENKDIQKHARTTVADQVWGCLLEAQNAGHGYASPLEMTIYIGSETGKHRSVVICEWAATAVRKKLRANDKGVIQHEVSVETRHRDIDRFRNNSNKQQQQKKKHDFAGDW</sequence>
<evidence type="ECO:0000313" key="3">
    <source>
        <dbReference type="EMBL" id="CAJ1955201.1"/>
    </source>
</evidence>
<dbReference type="SUPFAM" id="SSF54928">
    <property type="entry name" value="RNA-binding domain, RBD"/>
    <property type="match status" value="1"/>
</dbReference>
<evidence type="ECO:0000259" key="2">
    <source>
        <dbReference type="Pfam" id="PF22740"/>
    </source>
</evidence>
<dbReference type="Pfam" id="PF22740">
    <property type="entry name" value="PapZ_C"/>
    <property type="match status" value="1"/>
</dbReference>
<evidence type="ECO:0000256" key="1">
    <source>
        <dbReference type="SAM" id="MobiDB-lite"/>
    </source>
</evidence>
<reference evidence="3" key="1">
    <citation type="submission" date="2023-08" db="EMBL/GenBank/DDBJ databases">
        <authorList>
            <person name="Audoor S."/>
            <person name="Bilcke G."/>
        </authorList>
    </citation>
    <scope>NUCLEOTIDE SEQUENCE</scope>
</reference>
<feature type="region of interest" description="Disordered" evidence="1">
    <location>
        <begin position="91"/>
        <end position="137"/>
    </location>
</feature>
<dbReference type="Proteomes" id="UP001295423">
    <property type="component" value="Unassembled WGS sequence"/>
</dbReference>
<dbReference type="GO" id="GO:0003676">
    <property type="term" value="F:nucleic acid binding"/>
    <property type="evidence" value="ECO:0007669"/>
    <property type="project" value="InterPro"/>
</dbReference>
<dbReference type="Gene3D" id="3.30.70.330">
    <property type="match status" value="1"/>
</dbReference>
<feature type="domain" description="RapZ C-terminal" evidence="2">
    <location>
        <begin position="256"/>
        <end position="399"/>
    </location>
</feature>
<protein>
    <recommendedName>
        <fullName evidence="2">RapZ C-terminal domain-containing protein</fullName>
    </recommendedName>
</protein>
<organism evidence="3 4">
    <name type="scientific">Cylindrotheca closterium</name>
    <dbReference type="NCBI Taxonomy" id="2856"/>
    <lineage>
        <taxon>Eukaryota</taxon>
        <taxon>Sar</taxon>
        <taxon>Stramenopiles</taxon>
        <taxon>Ochrophyta</taxon>
        <taxon>Bacillariophyta</taxon>
        <taxon>Bacillariophyceae</taxon>
        <taxon>Bacillariophycidae</taxon>
        <taxon>Bacillariales</taxon>
        <taxon>Bacillariaceae</taxon>
        <taxon>Cylindrotheca</taxon>
    </lineage>
</organism>
<dbReference type="InterPro" id="IPR053931">
    <property type="entry name" value="RapZ_C"/>
</dbReference>
<dbReference type="AlphaFoldDB" id="A0AAD2JJ63"/>
<name>A0AAD2JJ63_9STRA</name>
<comment type="caution">
    <text evidence="3">The sequence shown here is derived from an EMBL/GenBank/DDBJ whole genome shotgun (WGS) entry which is preliminary data.</text>
</comment>
<keyword evidence="4" id="KW-1185">Reference proteome</keyword>
<proteinExistence type="predicted"/>
<evidence type="ECO:0000313" key="4">
    <source>
        <dbReference type="Proteomes" id="UP001295423"/>
    </source>
</evidence>